<reference evidence="1 2" key="1">
    <citation type="journal article" date="2019" name="Sci. Rep.">
        <title>Orb-weaving spider Araneus ventricosus genome elucidates the spidroin gene catalogue.</title>
        <authorList>
            <person name="Kono N."/>
            <person name="Nakamura H."/>
            <person name="Ohtoshi R."/>
            <person name="Moran D.A.P."/>
            <person name="Shinohara A."/>
            <person name="Yoshida Y."/>
            <person name="Fujiwara M."/>
            <person name="Mori M."/>
            <person name="Tomita M."/>
            <person name="Arakawa K."/>
        </authorList>
    </citation>
    <scope>NUCLEOTIDE SEQUENCE [LARGE SCALE GENOMIC DNA]</scope>
</reference>
<dbReference type="EMBL" id="BGPR01024228">
    <property type="protein sequence ID" value="GBN92123.1"/>
    <property type="molecule type" value="Genomic_DNA"/>
</dbReference>
<name>A0A4Y2SWS5_ARAVE</name>
<organism evidence="1 2">
    <name type="scientific">Araneus ventricosus</name>
    <name type="common">Orbweaver spider</name>
    <name type="synonym">Epeira ventricosa</name>
    <dbReference type="NCBI Taxonomy" id="182803"/>
    <lineage>
        <taxon>Eukaryota</taxon>
        <taxon>Metazoa</taxon>
        <taxon>Ecdysozoa</taxon>
        <taxon>Arthropoda</taxon>
        <taxon>Chelicerata</taxon>
        <taxon>Arachnida</taxon>
        <taxon>Araneae</taxon>
        <taxon>Araneomorphae</taxon>
        <taxon>Entelegynae</taxon>
        <taxon>Araneoidea</taxon>
        <taxon>Araneidae</taxon>
        <taxon>Araneus</taxon>
    </lineage>
</organism>
<dbReference type="Proteomes" id="UP000499080">
    <property type="component" value="Unassembled WGS sequence"/>
</dbReference>
<sequence length="137" mass="16414">MNRKLSTVLPSLLIVKGVKNENYYNYQKKQRDRRAMIKFHRRTLPELQSVISVFVQIRVRPWEPAEVLQQNEVPRSYRFRIYNGESGTRNRVHLRQNKCSDLVPFKNFTGSEDYSTRVYTYSMNSRNSYRIFIGFPV</sequence>
<keyword evidence="2" id="KW-1185">Reference proteome</keyword>
<proteinExistence type="predicted"/>
<comment type="caution">
    <text evidence="1">The sequence shown here is derived from an EMBL/GenBank/DDBJ whole genome shotgun (WGS) entry which is preliminary data.</text>
</comment>
<evidence type="ECO:0000313" key="2">
    <source>
        <dbReference type="Proteomes" id="UP000499080"/>
    </source>
</evidence>
<dbReference type="AlphaFoldDB" id="A0A4Y2SWS5"/>
<gene>
    <name evidence="1" type="ORF">AVEN_80943_1</name>
</gene>
<dbReference type="OrthoDB" id="6425673at2759"/>
<protein>
    <submittedName>
        <fullName evidence="1">Uncharacterized protein</fullName>
    </submittedName>
</protein>
<accession>A0A4Y2SWS5</accession>
<evidence type="ECO:0000313" key="1">
    <source>
        <dbReference type="EMBL" id="GBN92123.1"/>
    </source>
</evidence>